<feature type="region of interest" description="Disordered" evidence="7">
    <location>
        <begin position="114"/>
        <end position="139"/>
    </location>
</feature>
<dbReference type="GO" id="GO:0046656">
    <property type="term" value="P:folic acid biosynthetic process"/>
    <property type="evidence" value="ECO:0007669"/>
    <property type="project" value="UniProtKB-UniRule"/>
</dbReference>
<proteinExistence type="inferred from homology"/>
<dbReference type="Proteomes" id="UP000016569">
    <property type="component" value="Unassembled WGS sequence"/>
</dbReference>
<dbReference type="InterPro" id="IPR043133">
    <property type="entry name" value="GTP-CH-I_C/QueF"/>
</dbReference>
<evidence type="ECO:0000259" key="8">
    <source>
        <dbReference type="SMART" id="SM00905"/>
    </source>
</evidence>
<dbReference type="AlphaFoldDB" id="A0A8E0KHL5"/>
<dbReference type="InterPro" id="IPR006157">
    <property type="entry name" value="FolB_dom"/>
</dbReference>
<name>A0A8E0KHL5_9CAUL</name>
<evidence type="ECO:0000313" key="10">
    <source>
        <dbReference type="Proteomes" id="UP000016569"/>
    </source>
</evidence>
<comment type="function">
    <text evidence="6">Catalyzes the conversion of 7,8-dihydroneopterin to 6-hydroxymethyl-7,8-dihydropterin.</text>
</comment>
<dbReference type="UniPathway" id="UPA00077">
    <property type="reaction ID" value="UER00154"/>
</dbReference>
<dbReference type="GO" id="GO:0046654">
    <property type="term" value="P:tetrahydrofolate biosynthetic process"/>
    <property type="evidence" value="ECO:0007669"/>
    <property type="project" value="UniProtKB-UniRule"/>
</dbReference>
<feature type="domain" description="Dihydroneopterin aldolase/epimerase" evidence="8">
    <location>
        <begin position="22"/>
        <end position="123"/>
    </location>
</feature>
<dbReference type="PANTHER" id="PTHR42844:SF1">
    <property type="entry name" value="DIHYDRONEOPTERIN ALDOLASE 1-RELATED"/>
    <property type="match status" value="1"/>
</dbReference>
<evidence type="ECO:0000256" key="7">
    <source>
        <dbReference type="SAM" id="MobiDB-lite"/>
    </source>
</evidence>
<accession>A0A8E0KHL5</accession>
<dbReference type="SMART" id="SM00905">
    <property type="entry name" value="FolB"/>
    <property type="match status" value="1"/>
</dbReference>
<dbReference type="NCBIfam" id="TIGR00525">
    <property type="entry name" value="folB"/>
    <property type="match status" value="1"/>
</dbReference>
<keyword evidence="10" id="KW-1185">Reference proteome</keyword>
<dbReference type="EMBL" id="BATC01000005">
    <property type="protein sequence ID" value="GAD58203.1"/>
    <property type="molecule type" value="Genomic_DNA"/>
</dbReference>
<dbReference type="InterPro" id="IPR006156">
    <property type="entry name" value="Dihydroneopterin_aldolase"/>
</dbReference>
<dbReference type="NCBIfam" id="TIGR00526">
    <property type="entry name" value="folB_dom"/>
    <property type="match status" value="1"/>
</dbReference>
<gene>
    <name evidence="9" type="ORF">MBEBAB_0453</name>
</gene>
<comment type="pathway">
    <text evidence="2 6">Cofactor biosynthesis; tetrahydrofolate biosynthesis; 2-amino-4-hydroxy-6-hydroxymethyl-7,8-dihydropteridine diphosphate from 7,8-dihydroneopterin triphosphate: step 3/4.</text>
</comment>
<evidence type="ECO:0000256" key="1">
    <source>
        <dbReference type="ARBA" id="ARBA00001353"/>
    </source>
</evidence>
<protein>
    <recommendedName>
        <fullName evidence="6">7,8-dihydroneopterin aldolase</fullName>
        <ecNumber evidence="6">4.1.2.25</ecNumber>
    </recommendedName>
</protein>
<dbReference type="GO" id="GO:0005737">
    <property type="term" value="C:cytoplasm"/>
    <property type="evidence" value="ECO:0007669"/>
    <property type="project" value="TreeGrafter"/>
</dbReference>
<dbReference type="EC" id="4.1.2.25" evidence="6"/>
<dbReference type="RefSeq" id="WP_021696299.1">
    <property type="nucleotide sequence ID" value="NZ_BATC01000005.1"/>
</dbReference>
<keyword evidence="5 6" id="KW-0456">Lyase</keyword>
<evidence type="ECO:0000256" key="4">
    <source>
        <dbReference type="ARBA" id="ARBA00022909"/>
    </source>
</evidence>
<evidence type="ECO:0000256" key="5">
    <source>
        <dbReference type="ARBA" id="ARBA00023239"/>
    </source>
</evidence>
<sequence length="171" mass="18304">MSLAPSPLPFQAPEPRREALTVFVRGLEVQAGIGVHDHEQGRLQTLMIDVSLELGAGDVDGLSDTVNYETVAEAARAIVASGHVGLVETFADRLALACLDNPRVLAARVRVEKPGAWPGPSPRDAKWSGGVRPGRTGSSRLSWAADAAIVWTSAQRRIEERHGRTGRAQDP</sequence>
<evidence type="ECO:0000256" key="6">
    <source>
        <dbReference type="RuleBase" id="RU362079"/>
    </source>
</evidence>
<evidence type="ECO:0000313" key="9">
    <source>
        <dbReference type="EMBL" id="GAD58203.1"/>
    </source>
</evidence>
<comment type="catalytic activity">
    <reaction evidence="1 6">
        <text>7,8-dihydroneopterin = 6-hydroxymethyl-7,8-dihydropterin + glycolaldehyde</text>
        <dbReference type="Rhea" id="RHEA:10540"/>
        <dbReference type="ChEBI" id="CHEBI:17001"/>
        <dbReference type="ChEBI" id="CHEBI:17071"/>
        <dbReference type="ChEBI" id="CHEBI:44841"/>
        <dbReference type="EC" id="4.1.2.25"/>
    </reaction>
</comment>
<organism evidence="9 10">
    <name type="scientific">Brevundimonas abyssalis TAR-001</name>
    <dbReference type="NCBI Taxonomy" id="1391729"/>
    <lineage>
        <taxon>Bacteria</taxon>
        <taxon>Pseudomonadati</taxon>
        <taxon>Pseudomonadota</taxon>
        <taxon>Alphaproteobacteria</taxon>
        <taxon>Caulobacterales</taxon>
        <taxon>Caulobacteraceae</taxon>
        <taxon>Brevundimonas</taxon>
    </lineage>
</organism>
<keyword evidence="4 6" id="KW-0289">Folate biosynthesis</keyword>
<dbReference type="Gene3D" id="3.30.1130.10">
    <property type="match status" value="1"/>
</dbReference>
<dbReference type="Pfam" id="PF02152">
    <property type="entry name" value="FolB"/>
    <property type="match status" value="1"/>
</dbReference>
<dbReference type="SUPFAM" id="SSF55620">
    <property type="entry name" value="Tetrahydrobiopterin biosynthesis enzymes-like"/>
    <property type="match status" value="1"/>
</dbReference>
<evidence type="ECO:0000256" key="2">
    <source>
        <dbReference type="ARBA" id="ARBA00005013"/>
    </source>
</evidence>
<reference evidence="10" key="1">
    <citation type="journal article" date="2013" name="Genome Announc.">
        <title>Draft Genome Sequence of the Dimorphic Prosthecate Bacterium Brevundimonas abyssalis TAR-001T.</title>
        <authorList>
            <person name="Tsubouchi T."/>
            <person name="Nishi S."/>
            <person name="Usui K."/>
            <person name="Shimane Y."/>
            <person name="Takaki Y."/>
            <person name="Maruyama T."/>
            <person name="Hatada Y."/>
        </authorList>
    </citation>
    <scope>NUCLEOTIDE SEQUENCE [LARGE SCALE GENOMIC DNA]</scope>
    <source>
        <strain evidence="10">TAR-001</strain>
    </source>
</reference>
<evidence type="ECO:0000256" key="3">
    <source>
        <dbReference type="ARBA" id="ARBA00005708"/>
    </source>
</evidence>
<comment type="similarity">
    <text evidence="3 6">Belongs to the DHNA family.</text>
</comment>
<dbReference type="GO" id="GO:0004150">
    <property type="term" value="F:dihydroneopterin aldolase activity"/>
    <property type="evidence" value="ECO:0007669"/>
    <property type="project" value="UniProtKB-UniRule"/>
</dbReference>
<dbReference type="PANTHER" id="PTHR42844">
    <property type="entry name" value="DIHYDRONEOPTERIN ALDOLASE 1-RELATED"/>
    <property type="match status" value="1"/>
</dbReference>
<comment type="caution">
    <text evidence="9">The sequence shown here is derived from an EMBL/GenBank/DDBJ whole genome shotgun (WGS) entry which is preliminary data.</text>
</comment>